<dbReference type="InterPro" id="IPR050767">
    <property type="entry name" value="Sel1_AlgK"/>
</dbReference>
<dbReference type="PANTHER" id="PTHR11102">
    <property type="entry name" value="SEL-1-LIKE PROTEIN"/>
    <property type="match status" value="1"/>
</dbReference>
<proteinExistence type="inferred from homology"/>
<dbReference type="SUPFAM" id="SSF81901">
    <property type="entry name" value="HCP-like"/>
    <property type="match status" value="1"/>
</dbReference>
<dbReference type="Proteomes" id="UP000748756">
    <property type="component" value="Unassembled WGS sequence"/>
</dbReference>
<organism evidence="2 3">
    <name type="scientific">Linnemannia schmuckeri</name>
    <dbReference type="NCBI Taxonomy" id="64567"/>
    <lineage>
        <taxon>Eukaryota</taxon>
        <taxon>Fungi</taxon>
        <taxon>Fungi incertae sedis</taxon>
        <taxon>Mucoromycota</taxon>
        <taxon>Mortierellomycotina</taxon>
        <taxon>Mortierellomycetes</taxon>
        <taxon>Mortierellales</taxon>
        <taxon>Mortierellaceae</taxon>
        <taxon>Linnemannia</taxon>
    </lineage>
</organism>
<dbReference type="AlphaFoldDB" id="A0A9P5S7L9"/>
<dbReference type="OrthoDB" id="2384430at2759"/>
<reference evidence="2" key="1">
    <citation type="journal article" date="2020" name="Fungal Divers.">
        <title>Resolving the Mortierellaceae phylogeny through synthesis of multi-gene phylogenetics and phylogenomics.</title>
        <authorList>
            <person name="Vandepol N."/>
            <person name="Liber J."/>
            <person name="Desiro A."/>
            <person name="Na H."/>
            <person name="Kennedy M."/>
            <person name="Barry K."/>
            <person name="Grigoriev I.V."/>
            <person name="Miller A.N."/>
            <person name="O'Donnell K."/>
            <person name="Stajich J.E."/>
            <person name="Bonito G."/>
        </authorList>
    </citation>
    <scope>NUCLEOTIDE SEQUENCE</scope>
    <source>
        <strain evidence="2">NRRL 6426</strain>
    </source>
</reference>
<comment type="similarity">
    <text evidence="1">Belongs to the sel-1 family.</text>
</comment>
<protein>
    <recommendedName>
        <fullName evidence="4">Sel1 repeat family protein</fullName>
    </recommendedName>
</protein>
<dbReference type="PANTHER" id="PTHR11102:SF160">
    <property type="entry name" value="ERAD-ASSOCIATED E3 UBIQUITIN-PROTEIN LIGASE COMPONENT HRD3"/>
    <property type="match status" value="1"/>
</dbReference>
<dbReference type="SMART" id="SM00671">
    <property type="entry name" value="SEL1"/>
    <property type="match status" value="2"/>
</dbReference>
<dbReference type="EMBL" id="JAAAUQ010000113">
    <property type="protein sequence ID" value="KAF9154485.1"/>
    <property type="molecule type" value="Genomic_DNA"/>
</dbReference>
<evidence type="ECO:0008006" key="4">
    <source>
        <dbReference type="Google" id="ProtNLM"/>
    </source>
</evidence>
<evidence type="ECO:0000313" key="2">
    <source>
        <dbReference type="EMBL" id="KAF9154485.1"/>
    </source>
</evidence>
<dbReference type="InterPro" id="IPR011990">
    <property type="entry name" value="TPR-like_helical_dom_sf"/>
</dbReference>
<evidence type="ECO:0000313" key="3">
    <source>
        <dbReference type="Proteomes" id="UP000748756"/>
    </source>
</evidence>
<name>A0A9P5S7L9_9FUNG</name>
<comment type="caution">
    <text evidence="2">The sequence shown here is derived from an EMBL/GenBank/DDBJ whole genome shotgun (WGS) entry which is preliminary data.</text>
</comment>
<evidence type="ECO:0000256" key="1">
    <source>
        <dbReference type="ARBA" id="ARBA00038101"/>
    </source>
</evidence>
<accession>A0A9P5S7L9</accession>
<dbReference type="Gene3D" id="1.25.40.10">
    <property type="entry name" value="Tetratricopeptide repeat domain"/>
    <property type="match status" value="1"/>
</dbReference>
<dbReference type="Pfam" id="PF08238">
    <property type="entry name" value="Sel1"/>
    <property type="match status" value="2"/>
</dbReference>
<dbReference type="InterPro" id="IPR006597">
    <property type="entry name" value="Sel1-like"/>
</dbReference>
<gene>
    <name evidence="2" type="ORF">BG015_000772</name>
</gene>
<keyword evidence="3" id="KW-1185">Reference proteome</keyword>
<sequence length="117" mass="13118">MDLVQTIISASHGDKNAQVAVGDMYRDDKGVPQDYQAAMDWYLKAAEQGHADSHYNIGVLYDYGRAQHWGAYDYDHGVSQDYTKAAEWYTKTADQGYELAKKALEDLKKPKPGVAVE</sequence>